<evidence type="ECO:0000313" key="3">
    <source>
        <dbReference type="Proteomes" id="UP000239895"/>
    </source>
</evidence>
<accession>A0ABX5EM62</accession>
<name>A0ABX5EM62_9MICO</name>
<dbReference type="PANTHER" id="PTHR24305:SF166">
    <property type="entry name" value="CYTOCHROME P450 12A4, MITOCHONDRIAL-RELATED"/>
    <property type="match status" value="1"/>
</dbReference>
<gene>
    <name evidence="2" type="ORF">BCL65_101549</name>
</gene>
<dbReference type="SUPFAM" id="SSF48264">
    <property type="entry name" value="Cytochrome P450"/>
    <property type="match status" value="1"/>
</dbReference>
<dbReference type="InterPro" id="IPR050121">
    <property type="entry name" value="Cytochrome_P450_monoxygenase"/>
</dbReference>
<comment type="caution">
    <text evidence="2">The sequence shown here is derived from an EMBL/GenBank/DDBJ whole genome shotgun (WGS) entry which is preliminary data.</text>
</comment>
<organism evidence="2 3">
    <name type="scientific">Isoptericola halotolerans</name>
    <dbReference type="NCBI Taxonomy" id="300560"/>
    <lineage>
        <taxon>Bacteria</taxon>
        <taxon>Bacillati</taxon>
        <taxon>Actinomycetota</taxon>
        <taxon>Actinomycetes</taxon>
        <taxon>Micrococcales</taxon>
        <taxon>Promicromonosporaceae</taxon>
        <taxon>Isoptericola</taxon>
    </lineage>
</organism>
<dbReference type="Gene3D" id="1.10.630.10">
    <property type="entry name" value="Cytochrome P450"/>
    <property type="match status" value="1"/>
</dbReference>
<dbReference type="InterPro" id="IPR036396">
    <property type="entry name" value="Cyt_P450_sf"/>
</dbReference>
<dbReference type="InterPro" id="IPR001128">
    <property type="entry name" value="Cyt_P450"/>
</dbReference>
<dbReference type="PANTHER" id="PTHR24305">
    <property type="entry name" value="CYTOCHROME P450"/>
    <property type="match status" value="1"/>
</dbReference>
<evidence type="ECO:0000256" key="1">
    <source>
        <dbReference type="ARBA" id="ARBA00010617"/>
    </source>
</evidence>
<dbReference type="Proteomes" id="UP000239895">
    <property type="component" value="Unassembled WGS sequence"/>
</dbReference>
<dbReference type="EMBL" id="PVTX01000001">
    <property type="protein sequence ID" value="PRZ10404.1"/>
    <property type="molecule type" value="Genomic_DNA"/>
</dbReference>
<protein>
    <submittedName>
        <fullName evidence="2">Cytochrome P450</fullName>
    </submittedName>
</protein>
<keyword evidence="3" id="KW-1185">Reference proteome</keyword>
<sequence>MDLSVAETASVLRSVIAPFVAQGAIVRRPRATAWAERHQTDRGAREMLAALRDRYDGAPLSMRLGPRRMVVVTRPDQVQRLLQGSPDPYSPASLEKRGALKHFQPDGVLVSGHDERRVRRPLNEAALDADQAVHRSGRTVVDTVERGARELENQVRATGGLDAQQFARTWWSMVLEIVFGERARDDLGLVELLDRLKRDANWSGLHPRRTRRRAELEQRIATHVREAAPDSLAGVGREVDAGAVAGQVPHWLFAFDAAAATTLRALAVATARQEVRERLRDELASADPEGPPAVLPYARACVLEAVRLWPTTFAVLRDSVRDTDWDGRTLPAGTGFVVVSSFFHRDPQRLDVADRFAPEVWLDGRADEDWGLVPFSGGPASCPGRNLVLLVASHLLVRLAGLDLRVQRARYLADDPVPATVDHLGLVFRSRR</sequence>
<dbReference type="Pfam" id="PF00067">
    <property type="entry name" value="p450"/>
    <property type="match status" value="1"/>
</dbReference>
<comment type="similarity">
    <text evidence="1">Belongs to the cytochrome P450 family.</text>
</comment>
<proteinExistence type="inferred from homology"/>
<reference evidence="2 3" key="1">
    <citation type="submission" date="2018-03" db="EMBL/GenBank/DDBJ databases">
        <title>Comparative analysis of microorganisms from saline springs in Andes Mountain Range, Colombia.</title>
        <authorList>
            <person name="Rubin E."/>
        </authorList>
    </citation>
    <scope>NUCLEOTIDE SEQUENCE [LARGE SCALE GENOMIC DNA]</scope>
    <source>
        <strain evidence="2 3">CG 23</strain>
    </source>
</reference>
<evidence type="ECO:0000313" key="2">
    <source>
        <dbReference type="EMBL" id="PRZ10404.1"/>
    </source>
</evidence>